<evidence type="ECO:0000313" key="1">
    <source>
        <dbReference type="EMBL" id="GMT34187.1"/>
    </source>
</evidence>
<feature type="non-terminal residue" evidence="1">
    <location>
        <position position="1"/>
    </location>
</feature>
<sequence>FGLTQRDYADCLTPSSAIHGAAWTASIRTMKQYDRMNGRALEETVIMVSRMLEMRAVQVLAKLEPMLIEILTKDGATSRIS</sequence>
<accession>A0AAV5WT10</accession>
<proteinExistence type="predicted"/>
<protein>
    <submittedName>
        <fullName evidence="1">Uncharacterized protein</fullName>
    </submittedName>
</protein>
<name>A0AAV5WT10_9BILA</name>
<organism evidence="1 2">
    <name type="scientific">Pristionchus fissidentatus</name>
    <dbReference type="NCBI Taxonomy" id="1538716"/>
    <lineage>
        <taxon>Eukaryota</taxon>
        <taxon>Metazoa</taxon>
        <taxon>Ecdysozoa</taxon>
        <taxon>Nematoda</taxon>
        <taxon>Chromadorea</taxon>
        <taxon>Rhabditida</taxon>
        <taxon>Rhabditina</taxon>
        <taxon>Diplogasteromorpha</taxon>
        <taxon>Diplogasteroidea</taxon>
        <taxon>Neodiplogasteridae</taxon>
        <taxon>Pristionchus</taxon>
    </lineage>
</organism>
<dbReference type="Proteomes" id="UP001432322">
    <property type="component" value="Unassembled WGS sequence"/>
</dbReference>
<evidence type="ECO:0000313" key="2">
    <source>
        <dbReference type="Proteomes" id="UP001432322"/>
    </source>
</evidence>
<dbReference type="AlphaFoldDB" id="A0AAV5WT10"/>
<gene>
    <name evidence="1" type="ORF">PFISCL1PPCAC_25484</name>
</gene>
<feature type="non-terminal residue" evidence="1">
    <location>
        <position position="81"/>
    </location>
</feature>
<comment type="caution">
    <text evidence="1">The sequence shown here is derived from an EMBL/GenBank/DDBJ whole genome shotgun (WGS) entry which is preliminary data.</text>
</comment>
<reference evidence="1" key="1">
    <citation type="submission" date="2023-10" db="EMBL/GenBank/DDBJ databases">
        <title>Genome assembly of Pristionchus species.</title>
        <authorList>
            <person name="Yoshida K."/>
            <person name="Sommer R.J."/>
        </authorList>
    </citation>
    <scope>NUCLEOTIDE SEQUENCE</scope>
    <source>
        <strain evidence="1">RS5133</strain>
    </source>
</reference>
<dbReference type="EMBL" id="BTSY01000006">
    <property type="protein sequence ID" value="GMT34187.1"/>
    <property type="molecule type" value="Genomic_DNA"/>
</dbReference>
<keyword evidence="2" id="KW-1185">Reference proteome</keyword>